<dbReference type="PANTHER" id="PTHR43124">
    <property type="entry name" value="PURINE EFFLUX PUMP PBUE"/>
    <property type="match status" value="1"/>
</dbReference>
<dbReference type="EMBL" id="FOYT01000002">
    <property type="protein sequence ID" value="SFR62490.1"/>
    <property type="molecule type" value="Genomic_DNA"/>
</dbReference>
<evidence type="ECO:0000313" key="9">
    <source>
        <dbReference type="Proteomes" id="UP000198531"/>
    </source>
</evidence>
<dbReference type="AlphaFoldDB" id="A0A1I6I7Y6"/>
<feature type="transmembrane region" description="Helical" evidence="6">
    <location>
        <begin position="211"/>
        <end position="229"/>
    </location>
</feature>
<feature type="transmembrane region" description="Helical" evidence="6">
    <location>
        <begin position="40"/>
        <end position="62"/>
    </location>
</feature>
<keyword evidence="5 6" id="KW-0472">Membrane</keyword>
<feature type="transmembrane region" description="Helical" evidence="6">
    <location>
        <begin position="313"/>
        <end position="331"/>
    </location>
</feature>
<evidence type="ECO:0000256" key="5">
    <source>
        <dbReference type="ARBA" id="ARBA00023136"/>
    </source>
</evidence>
<accession>A0A1I6I7Y6</accession>
<dbReference type="InterPro" id="IPR050189">
    <property type="entry name" value="MFS_Efflux_Transporters"/>
</dbReference>
<dbReference type="InterPro" id="IPR020846">
    <property type="entry name" value="MFS_dom"/>
</dbReference>
<dbReference type="InterPro" id="IPR036259">
    <property type="entry name" value="MFS_trans_sf"/>
</dbReference>
<dbReference type="SUPFAM" id="SSF103473">
    <property type="entry name" value="MFS general substrate transporter"/>
    <property type="match status" value="1"/>
</dbReference>
<evidence type="ECO:0000256" key="1">
    <source>
        <dbReference type="ARBA" id="ARBA00004651"/>
    </source>
</evidence>
<keyword evidence="2" id="KW-1003">Cell membrane</keyword>
<protein>
    <submittedName>
        <fullName evidence="8">Predicted arabinose efflux permease, MFS family</fullName>
    </submittedName>
</protein>
<evidence type="ECO:0000256" key="3">
    <source>
        <dbReference type="ARBA" id="ARBA00022692"/>
    </source>
</evidence>
<dbReference type="PANTHER" id="PTHR43124:SF3">
    <property type="entry name" value="CHLORAMPHENICOL EFFLUX PUMP RV0191"/>
    <property type="match status" value="1"/>
</dbReference>
<evidence type="ECO:0000256" key="4">
    <source>
        <dbReference type="ARBA" id="ARBA00022989"/>
    </source>
</evidence>
<feature type="transmembrane region" description="Helical" evidence="6">
    <location>
        <begin position="7"/>
        <end position="34"/>
    </location>
</feature>
<feature type="domain" description="Major facilitator superfamily (MFS) profile" evidence="7">
    <location>
        <begin position="8"/>
        <end position="404"/>
    </location>
</feature>
<evidence type="ECO:0000256" key="2">
    <source>
        <dbReference type="ARBA" id="ARBA00022475"/>
    </source>
</evidence>
<dbReference type="GO" id="GO:0005886">
    <property type="term" value="C:plasma membrane"/>
    <property type="evidence" value="ECO:0007669"/>
    <property type="project" value="UniProtKB-SubCell"/>
</dbReference>
<comment type="subcellular location">
    <subcellularLocation>
        <location evidence="1">Cell membrane</location>
        <topology evidence="1">Multi-pass membrane protein</topology>
    </subcellularLocation>
</comment>
<dbReference type="RefSeq" id="WP_089808910.1">
    <property type="nucleotide sequence ID" value="NZ_FOYT01000002.1"/>
</dbReference>
<proteinExistence type="predicted"/>
<keyword evidence="4 6" id="KW-1133">Transmembrane helix</keyword>
<keyword evidence="9" id="KW-1185">Reference proteome</keyword>
<evidence type="ECO:0000313" key="8">
    <source>
        <dbReference type="EMBL" id="SFR62490.1"/>
    </source>
</evidence>
<dbReference type="Gene3D" id="1.20.1250.20">
    <property type="entry name" value="MFS general substrate transporter like domains"/>
    <property type="match status" value="1"/>
</dbReference>
<sequence>MDANDRALTAVAMLGHATFHTYELVVPLFVALWLDEFAVAAAELGILVGAGFALVGVGALPAGVLADRYDSKRLIVGSALGMGGGFVVLSAAPNAAVLGVGLALWGTAASVYHPAGLSLISRGASERGTAFAYHGLAGNVGVAVGPLLGAVLLAFLHWRAVAVVLVVPAVVAAAVGRRIEFDERAADPADPDERANAPADAAELVARTRRLFAGGFALAFAVAMLYGLYYRGAFTFLPDVLADVPLFEPVPFAGVTLRPSQYAYAGLLAVGGAGQYVGGKLSDRVAPERALAVTFAVLVAVSLAFVPALNGSVASLLVACALFGFVAYAVAPMYQSTIAAHAPSDAHGLSFGYTYLGTFGVGAFGASVAGVVLTYADAAALFTLLAVPAGLAAVVAVVLAVRRGDEGGD</sequence>
<feature type="transmembrane region" description="Helical" evidence="6">
    <location>
        <begin position="98"/>
        <end position="119"/>
    </location>
</feature>
<evidence type="ECO:0000256" key="6">
    <source>
        <dbReference type="SAM" id="Phobius"/>
    </source>
</evidence>
<dbReference type="GO" id="GO:0022857">
    <property type="term" value="F:transmembrane transporter activity"/>
    <property type="evidence" value="ECO:0007669"/>
    <property type="project" value="InterPro"/>
</dbReference>
<dbReference type="Pfam" id="PF07690">
    <property type="entry name" value="MFS_1"/>
    <property type="match status" value="1"/>
</dbReference>
<reference evidence="9" key="1">
    <citation type="submission" date="2016-10" db="EMBL/GenBank/DDBJ databases">
        <authorList>
            <person name="Varghese N."/>
            <person name="Submissions S."/>
        </authorList>
    </citation>
    <scope>NUCLEOTIDE SEQUENCE [LARGE SCALE GENOMIC DNA]</scope>
    <source>
        <strain evidence="9">CGMCC 1.7736</strain>
    </source>
</reference>
<name>A0A1I6I7Y6_9EURY</name>
<dbReference type="Proteomes" id="UP000198531">
    <property type="component" value="Unassembled WGS sequence"/>
</dbReference>
<feature type="transmembrane region" description="Helical" evidence="6">
    <location>
        <begin position="379"/>
        <end position="401"/>
    </location>
</feature>
<feature type="transmembrane region" description="Helical" evidence="6">
    <location>
        <begin position="131"/>
        <end position="152"/>
    </location>
</feature>
<feature type="transmembrane region" description="Helical" evidence="6">
    <location>
        <begin position="352"/>
        <end position="373"/>
    </location>
</feature>
<dbReference type="InterPro" id="IPR011701">
    <property type="entry name" value="MFS"/>
</dbReference>
<dbReference type="PROSITE" id="PS50850">
    <property type="entry name" value="MFS"/>
    <property type="match status" value="1"/>
</dbReference>
<gene>
    <name evidence="8" type="ORF">SAMN04487947_2978</name>
</gene>
<organism evidence="8 9">
    <name type="scientific">Halogeometricum rufum</name>
    <dbReference type="NCBI Taxonomy" id="553469"/>
    <lineage>
        <taxon>Archaea</taxon>
        <taxon>Methanobacteriati</taxon>
        <taxon>Methanobacteriota</taxon>
        <taxon>Stenosarchaea group</taxon>
        <taxon>Halobacteria</taxon>
        <taxon>Halobacteriales</taxon>
        <taxon>Haloferacaceae</taxon>
        <taxon>Halogeometricum</taxon>
    </lineage>
</organism>
<feature type="transmembrane region" description="Helical" evidence="6">
    <location>
        <begin position="74"/>
        <end position="92"/>
    </location>
</feature>
<feature type="transmembrane region" description="Helical" evidence="6">
    <location>
        <begin position="290"/>
        <end position="307"/>
    </location>
</feature>
<keyword evidence="3 6" id="KW-0812">Transmembrane</keyword>
<feature type="transmembrane region" description="Helical" evidence="6">
    <location>
        <begin position="158"/>
        <end position="176"/>
    </location>
</feature>
<evidence type="ECO:0000259" key="7">
    <source>
        <dbReference type="PROSITE" id="PS50850"/>
    </source>
</evidence>